<organism evidence="2 3">
    <name type="scientific">Isosphaera pallida (strain ATCC 43644 / DSM 9630 / IS1B)</name>
    <dbReference type="NCBI Taxonomy" id="575540"/>
    <lineage>
        <taxon>Bacteria</taxon>
        <taxon>Pseudomonadati</taxon>
        <taxon>Planctomycetota</taxon>
        <taxon>Planctomycetia</taxon>
        <taxon>Isosphaerales</taxon>
        <taxon>Isosphaeraceae</taxon>
        <taxon>Isosphaera</taxon>
    </lineage>
</organism>
<dbReference type="KEGG" id="ipa:Isop_2268"/>
<feature type="compositionally biased region" description="Basic and acidic residues" evidence="1">
    <location>
        <begin position="797"/>
        <end position="807"/>
    </location>
</feature>
<evidence type="ECO:0000313" key="3">
    <source>
        <dbReference type="Proteomes" id="UP000008631"/>
    </source>
</evidence>
<evidence type="ECO:0000313" key="2">
    <source>
        <dbReference type="EMBL" id="ADV62846.1"/>
    </source>
</evidence>
<reference evidence="2 3" key="2">
    <citation type="journal article" date="2011" name="Stand. Genomic Sci.">
        <title>Complete genome sequence of Isosphaera pallida type strain (IS1B).</title>
        <authorList>
            <consortium name="US DOE Joint Genome Institute (JGI-PGF)"/>
            <person name="Goker M."/>
            <person name="Cleland D."/>
            <person name="Saunders E."/>
            <person name="Lapidus A."/>
            <person name="Nolan M."/>
            <person name="Lucas S."/>
            <person name="Hammon N."/>
            <person name="Deshpande S."/>
            <person name="Cheng J.F."/>
            <person name="Tapia R."/>
            <person name="Han C."/>
            <person name="Goodwin L."/>
            <person name="Pitluck S."/>
            <person name="Liolios K."/>
            <person name="Pagani I."/>
            <person name="Ivanova N."/>
            <person name="Mavromatis K."/>
            <person name="Pati A."/>
            <person name="Chen A."/>
            <person name="Palaniappan K."/>
            <person name="Land M."/>
            <person name="Hauser L."/>
            <person name="Chang Y.J."/>
            <person name="Jeffries C.D."/>
            <person name="Detter J.C."/>
            <person name="Beck B."/>
            <person name="Woyke T."/>
            <person name="Bristow J."/>
            <person name="Eisen J.A."/>
            <person name="Markowitz V."/>
            <person name="Hugenholtz P."/>
            <person name="Kyrpides N.C."/>
            <person name="Klenk H.P."/>
        </authorList>
    </citation>
    <scope>NUCLEOTIDE SEQUENCE [LARGE SCALE GENOMIC DNA]</scope>
    <source>
        <strain evidence="3">ATCC 43644 / DSM 9630 / IS1B</strain>
    </source>
</reference>
<proteinExistence type="predicted"/>
<evidence type="ECO:0000256" key="1">
    <source>
        <dbReference type="SAM" id="MobiDB-lite"/>
    </source>
</evidence>
<accession>E8R5T9</accession>
<feature type="compositionally biased region" description="Pro residues" evidence="1">
    <location>
        <begin position="765"/>
        <end position="782"/>
    </location>
</feature>
<evidence type="ECO:0008006" key="4">
    <source>
        <dbReference type="Google" id="ProtNLM"/>
    </source>
</evidence>
<sequence>MNICFSFHSQASDSLTSSLRRGRSDRRLAPWFESLECRRVLSSLTMTSPTQGGPLPTDVTPVGGVVLDLVGINGLRIVTQVPASQLFRGFFDRGEPAAFQGHPGTIGIQTGLTPAIVNALGGGLAEVAVRLTVFDGDTGPGEFDRFQNRLLLNGVLVGDFSEVHTWETVADGLTILSDNPQGGFRDGRLDTGFFHLTGADRLAALHRSLLDTGAVRFQLADDDPFDNLFDFTQGVDAGLIDVGRLPSLPPTLEGWEWLGADGTPLETVPEGTPVRLRPLVRDPDTPRDQLRFDFDPNGDGVFDLIGVLDSVVVRFPNDGPRRMGVRVVDPEGNAATLSAVVPVVNVPPRLVPAPPATIQADEGQPIRLDLGELVDPGDEERWTLEIDWGDGSFPLTQIIDQTGPLGMVVHHYERRGDYVITLRLDDGTDAAVILTHATVKNVPPQFSLGPAIDPDAPIPTLLPLIVEEGTLVSLPLLRFDDPGEDQSWTLTVDWGDGTPPLNLWLEAPGALPLATHEYARGAWVATLTLSDGMDQTVVRVPVTARNLPPVWRPPLFDFMDDQGGQDGTVEPLSLAEGQTIRLPLGRFEDRGRDQTWTVGVFDLGSGKPSSPVQVREFDQPGDLGTLDLTLEQDGERVVLVRIDDGEAIVEGRVVLRVENVKPQVELSLDHVVNPNASGGDTILTLTVGDPGRRDVLRVRIVWSDGVVEEFELTDGGGAIETRRDDLQTRADEAGEALEVEALVKVDDGSGPVVAAAMITIEPRPIEPSPPPENTEVEPPLPISPLTVPQAEEEEQDRETNASEPERSIAADAQVAQAMRAAFNELKLPTFDPTPAPLVSAPSAPMVAAPPAQANAPGTVEPPTPPTHDDAAPPPPPTRTGISAGVVARTTIVVLTVLNFNRPAAVRSWATGGRRSW</sequence>
<dbReference type="eggNOG" id="COG1572">
    <property type="taxonomic scope" value="Bacteria"/>
</dbReference>
<dbReference type="Proteomes" id="UP000008631">
    <property type="component" value="Chromosome"/>
</dbReference>
<feature type="region of interest" description="Disordered" evidence="1">
    <location>
        <begin position="761"/>
        <end position="807"/>
    </location>
</feature>
<dbReference type="InParanoid" id="E8R5T9"/>
<dbReference type="InterPro" id="IPR035986">
    <property type="entry name" value="PKD_dom_sf"/>
</dbReference>
<feature type="region of interest" description="Disordered" evidence="1">
    <location>
        <begin position="836"/>
        <end position="877"/>
    </location>
</feature>
<feature type="compositionally biased region" description="Pro residues" evidence="1">
    <location>
        <begin position="859"/>
        <end position="877"/>
    </location>
</feature>
<dbReference type="AlphaFoldDB" id="E8R5T9"/>
<keyword evidence="3" id="KW-1185">Reference proteome</keyword>
<dbReference type="EMBL" id="CP002353">
    <property type="protein sequence ID" value="ADV62846.1"/>
    <property type="molecule type" value="Genomic_DNA"/>
</dbReference>
<dbReference type="HOGENOM" id="CLU_317794_0_0_0"/>
<reference key="1">
    <citation type="submission" date="2010-11" db="EMBL/GenBank/DDBJ databases">
        <title>The complete sequence of chromosome of Isophaera pallida ATCC 43644.</title>
        <authorList>
            <consortium name="US DOE Joint Genome Institute (JGI-PGF)"/>
            <person name="Lucas S."/>
            <person name="Copeland A."/>
            <person name="Lapidus A."/>
            <person name="Bruce D."/>
            <person name="Goodwin L."/>
            <person name="Pitluck S."/>
            <person name="Kyrpides N."/>
            <person name="Mavromatis K."/>
            <person name="Pagani I."/>
            <person name="Ivanova N."/>
            <person name="Saunders E."/>
            <person name="Brettin T."/>
            <person name="Detter J.C."/>
            <person name="Han C."/>
            <person name="Tapia R."/>
            <person name="Land M."/>
            <person name="Hauser L."/>
            <person name="Markowitz V."/>
            <person name="Cheng J.-F."/>
            <person name="Hugenholtz P."/>
            <person name="Woyke T."/>
            <person name="Wu D."/>
            <person name="Eisen J.A."/>
        </authorList>
    </citation>
    <scope>NUCLEOTIDE SEQUENCE</scope>
    <source>
        <strain>ATCC 43644</strain>
    </source>
</reference>
<protein>
    <recommendedName>
        <fullName evidence="4">PKD domain containing protein</fullName>
    </recommendedName>
</protein>
<dbReference type="SUPFAM" id="SSF49299">
    <property type="entry name" value="PKD domain"/>
    <property type="match status" value="1"/>
</dbReference>
<gene>
    <name evidence="2" type="ordered locus">Isop_2268</name>
</gene>
<name>E8R5T9_ISOPI</name>
<dbReference type="STRING" id="575540.Isop_2268"/>
<feature type="compositionally biased region" description="Low complexity" evidence="1">
    <location>
        <begin position="836"/>
        <end position="856"/>
    </location>
</feature>